<accession>A0A151GGM0</accession>
<dbReference type="EMBL" id="LAYC01000003">
    <property type="protein sequence ID" value="KYK56181.1"/>
    <property type="molecule type" value="Genomic_DNA"/>
</dbReference>
<dbReference type="Gene3D" id="3.40.50.620">
    <property type="entry name" value="HUPs"/>
    <property type="match status" value="1"/>
</dbReference>
<dbReference type="STRING" id="98403.A0A151GGM0"/>
<dbReference type="GO" id="GO:0005634">
    <property type="term" value="C:nucleus"/>
    <property type="evidence" value="ECO:0007669"/>
    <property type="project" value="TreeGrafter"/>
</dbReference>
<comment type="caution">
    <text evidence="1">The sequence shown here is derived from an EMBL/GenBank/DDBJ whole genome shotgun (WGS) entry which is preliminary data.</text>
</comment>
<dbReference type="SUPFAM" id="SSF52374">
    <property type="entry name" value="Nucleotidylyl transferase"/>
    <property type="match status" value="1"/>
</dbReference>
<dbReference type="PANTHER" id="PTHR31285:SF0">
    <property type="entry name" value="NICOTINAMIDE MONONUCLEOTIDE ADENYLYLTRANSFERASE"/>
    <property type="match status" value="1"/>
</dbReference>
<dbReference type="InterPro" id="IPR014729">
    <property type="entry name" value="Rossmann-like_a/b/a_fold"/>
</dbReference>
<organism evidence="1 2">
    <name type="scientific">Drechmeria coniospora</name>
    <name type="common">Nematophagous fungus</name>
    <name type="synonym">Meria coniospora</name>
    <dbReference type="NCBI Taxonomy" id="98403"/>
    <lineage>
        <taxon>Eukaryota</taxon>
        <taxon>Fungi</taxon>
        <taxon>Dikarya</taxon>
        <taxon>Ascomycota</taxon>
        <taxon>Pezizomycotina</taxon>
        <taxon>Sordariomycetes</taxon>
        <taxon>Hypocreomycetidae</taxon>
        <taxon>Hypocreales</taxon>
        <taxon>Ophiocordycipitaceae</taxon>
        <taxon>Drechmeria</taxon>
    </lineage>
</organism>
<reference evidence="1 2" key="1">
    <citation type="journal article" date="2016" name="Sci. Rep.">
        <title>Insights into Adaptations to a Near-Obligate Nematode Endoparasitic Lifestyle from the Finished Genome of Drechmeria coniospora.</title>
        <authorList>
            <person name="Zhang L."/>
            <person name="Zhou Z."/>
            <person name="Guo Q."/>
            <person name="Fokkens L."/>
            <person name="Miskei M."/>
            <person name="Pocsi I."/>
            <person name="Zhang W."/>
            <person name="Chen M."/>
            <person name="Wang L."/>
            <person name="Sun Y."/>
            <person name="Donzelli B.G."/>
            <person name="Gibson D.M."/>
            <person name="Nelson D.R."/>
            <person name="Luo J.G."/>
            <person name="Rep M."/>
            <person name="Liu H."/>
            <person name="Yang S."/>
            <person name="Wang J."/>
            <person name="Krasnoff S.B."/>
            <person name="Xu Y."/>
            <person name="Molnar I."/>
            <person name="Lin M."/>
        </authorList>
    </citation>
    <scope>NUCLEOTIDE SEQUENCE [LARGE SCALE GENOMIC DNA]</scope>
    <source>
        <strain evidence="1 2">ARSEF 6962</strain>
    </source>
</reference>
<gene>
    <name evidence="1" type="ORF">DCS_08148</name>
</gene>
<dbReference type="Proteomes" id="UP000076580">
    <property type="component" value="Chromosome 03"/>
</dbReference>
<dbReference type="PANTHER" id="PTHR31285">
    <property type="entry name" value="NICOTINAMIDE MONONUCLEOTIDE ADENYLYLTRANSFERASE"/>
    <property type="match status" value="1"/>
</dbReference>
<protein>
    <recommendedName>
        <fullName evidence="3">Nicotinamide-nucleotide adenylyltransferase</fullName>
    </recommendedName>
</protein>
<dbReference type="RefSeq" id="XP_040655533.1">
    <property type="nucleotide sequence ID" value="XM_040805429.1"/>
</dbReference>
<evidence type="ECO:0000313" key="1">
    <source>
        <dbReference type="EMBL" id="KYK56181.1"/>
    </source>
</evidence>
<proteinExistence type="predicted"/>
<dbReference type="GO" id="GO:0016887">
    <property type="term" value="F:ATP hydrolysis activity"/>
    <property type="evidence" value="ECO:0007669"/>
    <property type="project" value="TreeGrafter"/>
</dbReference>
<name>A0A151GGM0_DRECN</name>
<dbReference type="GO" id="GO:0005737">
    <property type="term" value="C:cytoplasm"/>
    <property type="evidence" value="ECO:0007669"/>
    <property type="project" value="TreeGrafter"/>
</dbReference>
<dbReference type="GO" id="GO:0000309">
    <property type="term" value="F:nicotinamide-nucleotide adenylyltransferase activity"/>
    <property type="evidence" value="ECO:0007669"/>
    <property type="project" value="TreeGrafter"/>
</dbReference>
<keyword evidence="2" id="KW-1185">Reference proteome</keyword>
<sequence>MTDNHPSLAMAPDARRLVEFFSRSVTSFQSSGEPMRILCTLPHANDGQPASRRPGAAATVQRLIVLDSSFNPPTRAHAQMARSAVREAVESGSRTRLMLLLAVNNADKAPKPASFPLRLCMMDAFATTLLQGPDDAGSNVDGGLEIDLAVTTRPYFHDKARAVAATGFYDGEDGEGRPRQVFLAGFDTLVRIFDAKYYASEHDGRAGGRAGGRAASGMQAALGPFFDLASLRITTRPDDSWGGLAQQHAYVRQLARRLEDAGGRAAWASRVELVDGHADADEAGSGGNTGARAATGISSSQVRALVRLGSGEEELDGLVDGEVRRWIELEGLYREGEGDGT</sequence>
<evidence type="ECO:0000313" key="2">
    <source>
        <dbReference type="Proteomes" id="UP000076580"/>
    </source>
</evidence>
<dbReference type="GeneID" id="63720791"/>
<evidence type="ECO:0008006" key="3">
    <source>
        <dbReference type="Google" id="ProtNLM"/>
    </source>
</evidence>
<dbReference type="InParanoid" id="A0A151GGM0"/>
<dbReference type="AlphaFoldDB" id="A0A151GGM0"/>